<protein>
    <submittedName>
        <fullName evidence="1">Uncharacterized protein</fullName>
    </submittedName>
</protein>
<keyword evidence="2" id="KW-1185">Reference proteome</keyword>
<sequence length="59" mass="7251">MIKDRTEREKQEDLQKWAHGWKGRQKAHRKAFKPVHEEFSSLIGSMRRDPSWRRRFGDE</sequence>
<dbReference type="Proteomes" id="UP000244855">
    <property type="component" value="Unassembled WGS sequence"/>
</dbReference>
<accession>A0A2V1E9H7</accession>
<name>A0A2V1E9H7_9PLEO</name>
<dbReference type="EMBL" id="KZ805307">
    <property type="protein sequence ID" value="PVI06822.1"/>
    <property type="molecule type" value="Genomic_DNA"/>
</dbReference>
<dbReference type="OrthoDB" id="10360156at2759"/>
<evidence type="ECO:0000313" key="1">
    <source>
        <dbReference type="EMBL" id="PVI06822.1"/>
    </source>
</evidence>
<organism evidence="1 2">
    <name type="scientific">Periconia macrospinosa</name>
    <dbReference type="NCBI Taxonomy" id="97972"/>
    <lineage>
        <taxon>Eukaryota</taxon>
        <taxon>Fungi</taxon>
        <taxon>Dikarya</taxon>
        <taxon>Ascomycota</taxon>
        <taxon>Pezizomycotina</taxon>
        <taxon>Dothideomycetes</taxon>
        <taxon>Pleosporomycetidae</taxon>
        <taxon>Pleosporales</taxon>
        <taxon>Massarineae</taxon>
        <taxon>Periconiaceae</taxon>
        <taxon>Periconia</taxon>
    </lineage>
</organism>
<dbReference type="AlphaFoldDB" id="A0A2V1E9H7"/>
<gene>
    <name evidence="1" type="ORF">DM02DRAFT_609612</name>
</gene>
<reference evidence="1 2" key="1">
    <citation type="journal article" date="2018" name="Sci. Rep.">
        <title>Comparative genomics provides insights into the lifestyle and reveals functional heterogeneity of dark septate endophytic fungi.</title>
        <authorList>
            <person name="Knapp D.G."/>
            <person name="Nemeth J.B."/>
            <person name="Barry K."/>
            <person name="Hainaut M."/>
            <person name="Henrissat B."/>
            <person name="Johnson J."/>
            <person name="Kuo A."/>
            <person name="Lim J.H.P."/>
            <person name="Lipzen A."/>
            <person name="Nolan M."/>
            <person name="Ohm R.A."/>
            <person name="Tamas L."/>
            <person name="Grigoriev I.V."/>
            <person name="Spatafora J.W."/>
            <person name="Nagy L.G."/>
            <person name="Kovacs G.M."/>
        </authorList>
    </citation>
    <scope>NUCLEOTIDE SEQUENCE [LARGE SCALE GENOMIC DNA]</scope>
    <source>
        <strain evidence="1 2">DSE2036</strain>
    </source>
</reference>
<proteinExistence type="predicted"/>
<evidence type="ECO:0000313" key="2">
    <source>
        <dbReference type="Proteomes" id="UP000244855"/>
    </source>
</evidence>